<evidence type="ECO:0000313" key="2">
    <source>
        <dbReference type="Proteomes" id="UP000001075"/>
    </source>
</evidence>
<protein>
    <submittedName>
        <fullName evidence="1">Uncharacterized protein</fullName>
    </submittedName>
</protein>
<sequence>MGTQNPSDMCIPKGVPFLDMAFTSENEQYGGLNKDGSHRLTGSGTIRRCGLVGEIMSLGVGFEVSEAQTRLMAHCLFLLPVNPDVELPVTSLAPCLPACLHGLLAMTIME</sequence>
<dbReference type="EMBL" id="JH000364">
    <property type="protein sequence ID" value="EGW11090.1"/>
    <property type="molecule type" value="Genomic_DNA"/>
</dbReference>
<gene>
    <name evidence="1" type="ORF">I79_009899</name>
</gene>
<dbReference type="InParanoid" id="G3HH05"/>
<dbReference type="AlphaFoldDB" id="G3HH05"/>
<accession>G3HH05</accession>
<evidence type="ECO:0000313" key="1">
    <source>
        <dbReference type="EMBL" id="EGW11090.1"/>
    </source>
</evidence>
<name>G3HH05_CRIGR</name>
<dbReference type="Proteomes" id="UP000001075">
    <property type="component" value="Unassembled WGS sequence"/>
</dbReference>
<proteinExistence type="predicted"/>
<organism evidence="1 2">
    <name type="scientific">Cricetulus griseus</name>
    <name type="common">Chinese hamster</name>
    <name type="synonym">Cricetulus barabensis griseus</name>
    <dbReference type="NCBI Taxonomy" id="10029"/>
    <lineage>
        <taxon>Eukaryota</taxon>
        <taxon>Metazoa</taxon>
        <taxon>Chordata</taxon>
        <taxon>Craniata</taxon>
        <taxon>Vertebrata</taxon>
        <taxon>Euteleostomi</taxon>
        <taxon>Mammalia</taxon>
        <taxon>Eutheria</taxon>
        <taxon>Euarchontoglires</taxon>
        <taxon>Glires</taxon>
        <taxon>Rodentia</taxon>
        <taxon>Myomorpha</taxon>
        <taxon>Muroidea</taxon>
        <taxon>Cricetidae</taxon>
        <taxon>Cricetinae</taxon>
        <taxon>Cricetulus</taxon>
    </lineage>
</organism>
<reference evidence="2" key="1">
    <citation type="journal article" date="2011" name="Nat. Biotechnol.">
        <title>The genomic sequence of the Chinese hamster ovary (CHO)-K1 cell line.</title>
        <authorList>
            <person name="Xu X."/>
            <person name="Nagarajan H."/>
            <person name="Lewis N.E."/>
            <person name="Pan S."/>
            <person name="Cai Z."/>
            <person name="Liu X."/>
            <person name="Chen W."/>
            <person name="Xie M."/>
            <person name="Wang W."/>
            <person name="Hammond S."/>
            <person name="Andersen M.R."/>
            <person name="Neff N."/>
            <person name="Passarelli B."/>
            <person name="Koh W."/>
            <person name="Fan H.C."/>
            <person name="Wang J."/>
            <person name="Gui Y."/>
            <person name="Lee K.H."/>
            <person name="Betenbaugh M.J."/>
            <person name="Quake S.R."/>
            <person name="Famili I."/>
            <person name="Palsson B.O."/>
            <person name="Wang J."/>
        </authorList>
    </citation>
    <scope>NUCLEOTIDE SEQUENCE [LARGE SCALE GENOMIC DNA]</scope>
    <source>
        <strain evidence="2">CHO K1 cell line</strain>
    </source>
</reference>